<accession>A0A8X7UE16</accession>
<protein>
    <submittedName>
        <fullName evidence="6">Uncharacterized protein</fullName>
    </submittedName>
</protein>
<dbReference type="GO" id="GO:0000226">
    <property type="term" value="P:microtubule cytoskeleton organization"/>
    <property type="evidence" value="ECO:0007669"/>
    <property type="project" value="InterPro"/>
</dbReference>
<evidence type="ECO:0000313" key="6">
    <source>
        <dbReference type="EMBL" id="KAG2275297.1"/>
    </source>
</evidence>
<dbReference type="GO" id="GO:0005737">
    <property type="term" value="C:cytoplasm"/>
    <property type="evidence" value="ECO:0007669"/>
    <property type="project" value="TreeGrafter"/>
</dbReference>
<comment type="caution">
    <text evidence="6">The sequence shown here is derived from an EMBL/GenBank/DDBJ whole genome shotgun (WGS) entry which is preliminary data.</text>
</comment>
<keyword evidence="4" id="KW-0175">Coiled coil</keyword>
<sequence length="231" mass="26366">MVECYVVARQVPELLLLISDICFQSSPSLKMVLTRMQKLQDLAPTMLELWNLMDTPIEEQQEYQQITCNIAASEHEITQANSLSEDFIQYTIVAIESGIADTTLVLEHLEPHISKRQRKRLCEVSYLNPQLNQNLKEVKSWLWVKEDDNLGLAKCLEVEEAISNAEPVAEACAQLTQEFFKGDTLCRLITSLHYLNLECNGRVGENLKEELENVSVQLGELRRNKAENESV</sequence>
<dbReference type="AlphaFoldDB" id="A0A8X7UE16"/>
<dbReference type="PANTHER" id="PTHR19321:SF7">
    <property type="entry name" value="65-KDA MICROTUBULE-ASSOCIATED PROTEIN 3"/>
    <property type="match status" value="1"/>
</dbReference>
<keyword evidence="5" id="KW-0206">Cytoskeleton</keyword>
<comment type="subcellular location">
    <subcellularLocation>
        <location evidence="1">Cytoplasm</location>
        <location evidence="1">Cytoskeleton</location>
    </subcellularLocation>
</comment>
<evidence type="ECO:0000256" key="4">
    <source>
        <dbReference type="ARBA" id="ARBA00023054"/>
    </source>
</evidence>
<dbReference type="Proteomes" id="UP000886595">
    <property type="component" value="Unassembled WGS sequence"/>
</dbReference>
<comment type="similarity">
    <text evidence="2">Belongs to the MAP65/ASE1 family.</text>
</comment>
<dbReference type="PANTHER" id="PTHR19321">
    <property type="entry name" value="PROTEIN REGULATOR OF CYTOKINESIS 1 PRC1-RELATED"/>
    <property type="match status" value="1"/>
</dbReference>
<reference evidence="6 7" key="1">
    <citation type="submission" date="2020-02" db="EMBL/GenBank/DDBJ databases">
        <authorList>
            <person name="Ma Q."/>
            <person name="Huang Y."/>
            <person name="Song X."/>
            <person name="Pei D."/>
        </authorList>
    </citation>
    <scope>NUCLEOTIDE SEQUENCE [LARGE SCALE GENOMIC DNA]</scope>
    <source>
        <strain evidence="6">Sxm20200214</strain>
        <tissue evidence="6">Leaf</tissue>
    </source>
</reference>
<organism evidence="6 7">
    <name type="scientific">Brassica carinata</name>
    <name type="common">Ethiopian mustard</name>
    <name type="synonym">Abyssinian cabbage</name>
    <dbReference type="NCBI Taxonomy" id="52824"/>
    <lineage>
        <taxon>Eukaryota</taxon>
        <taxon>Viridiplantae</taxon>
        <taxon>Streptophyta</taxon>
        <taxon>Embryophyta</taxon>
        <taxon>Tracheophyta</taxon>
        <taxon>Spermatophyta</taxon>
        <taxon>Magnoliopsida</taxon>
        <taxon>eudicotyledons</taxon>
        <taxon>Gunneridae</taxon>
        <taxon>Pentapetalae</taxon>
        <taxon>rosids</taxon>
        <taxon>malvids</taxon>
        <taxon>Brassicales</taxon>
        <taxon>Brassicaceae</taxon>
        <taxon>Brassiceae</taxon>
        <taxon>Brassica</taxon>
    </lineage>
</organism>
<proteinExistence type="inferred from homology"/>
<keyword evidence="3" id="KW-0493">Microtubule</keyword>
<dbReference type="GO" id="GO:0005874">
    <property type="term" value="C:microtubule"/>
    <property type="evidence" value="ECO:0007669"/>
    <property type="project" value="UniProtKB-KW"/>
</dbReference>
<evidence type="ECO:0000256" key="5">
    <source>
        <dbReference type="ARBA" id="ARBA00023212"/>
    </source>
</evidence>
<dbReference type="GO" id="GO:0008017">
    <property type="term" value="F:microtubule binding"/>
    <property type="evidence" value="ECO:0007669"/>
    <property type="project" value="InterPro"/>
</dbReference>
<evidence type="ECO:0000256" key="2">
    <source>
        <dbReference type="ARBA" id="ARBA00006187"/>
    </source>
</evidence>
<dbReference type="EMBL" id="JAAMPC010000012">
    <property type="protein sequence ID" value="KAG2275297.1"/>
    <property type="molecule type" value="Genomic_DNA"/>
</dbReference>
<evidence type="ECO:0000313" key="7">
    <source>
        <dbReference type="Proteomes" id="UP000886595"/>
    </source>
</evidence>
<keyword evidence="5" id="KW-0963">Cytoplasm</keyword>
<name>A0A8X7UE16_BRACI</name>
<dbReference type="OrthoDB" id="1745145at2759"/>
<dbReference type="GO" id="GO:0005819">
    <property type="term" value="C:spindle"/>
    <property type="evidence" value="ECO:0007669"/>
    <property type="project" value="TreeGrafter"/>
</dbReference>
<evidence type="ECO:0000256" key="3">
    <source>
        <dbReference type="ARBA" id="ARBA00022701"/>
    </source>
</evidence>
<gene>
    <name evidence="6" type="ORF">Bca52824_057852</name>
</gene>
<evidence type="ECO:0000256" key="1">
    <source>
        <dbReference type="ARBA" id="ARBA00004245"/>
    </source>
</evidence>
<dbReference type="InterPro" id="IPR007145">
    <property type="entry name" value="MAP65_Ase1_PRC1"/>
</dbReference>
<keyword evidence="7" id="KW-1185">Reference proteome</keyword>